<organism evidence="13 14">
    <name type="scientific">Nitrospira tepida</name>
    <dbReference type="NCBI Taxonomy" id="2973512"/>
    <lineage>
        <taxon>Bacteria</taxon>
        <taxon>Pseudomonadati</taxon>
        <taxon>Nitrospirota</taxon>
        <taxon>Nitrospiria</taxon>
        <taxon>Nitrospirales</taxon>
        <taxon>Nitrospiraceae</taxon>
        <taxon>Nitrospira</taxon>
    </lineage>
</organism>
<dbReference type="HAMAP" id="MF_01393">
    <property type="entry name" value="ATP_synth_a_bact"/>
    <property type="match status" value="1"/>
</dbReference>
<keyword evidence="7 11" id="KW-1133">Transmembrane helix</keyword>
<comment type="subcellular location">
    <subcellularLocation>
        <location evidence="11 12">Cell membrane</location>
        <topology evidence="11 12">Multi-pass membrane protein</topology>
    </subcellularLocation>
    <subcellularLocation>
        <location evidence="1">Membrane</location>
        <topology evidence="1">Multi-pass membrane protein</topology>
    </subcellularLocation>
</comment>
<name>A0AA86N2E5_9BACT</name>
<dbReference type="NCBIfam" id="NF004482">
    <property type="entry name" value="PRK05815.2-4"/>
    <property type="match status" value="1"/>
</dbReference>
<evidence type="ECO:0000256" key="8">
    <source>
        <dbReference type="ARBA" id="ARBA00023065"/>
    </source>
</evidence>
<dbReference type="InterPro" id="IPR045083">
    <property type="entry name" value="ATP_synth_F0_asu_bact/mt"/>
</dbReference>
<keyword evidence="6 11" id="KW-0375">Hydrogen ion transport</keyword>
<keyword evidence="9 11" id="KW-0472">Membrane</keyword>
<keyword evidence="3 11" id="KW-0813">Transport</keyword>
<dbReference type="SUPFAM" id="SSF81336">
    <property type="entry name" value="F1F0 ATP synthase subunit A"/>
    <property type="match status" value="1"/>
</dbReference>
<dbReference type="PANTHER" id="PTHR11410">
    <property type="entry name" value="ATP SYNTHASE SUBUNIT A"/>
    <property type="match status" value="1"/>
</dbReference>
<protein>
    <recommendedName>
        <fullName evidence="11 12">ATP synthase subunit a</fullName>
    </recommendedName>
    <alternativeName>
        <fullName evidence="11">ATP synthase F0 sector subunit a</fullName>
    </alternativeName>
    <alternativeName>
        <fullName evidence="11">F-ATPase subunit 6</fullName>
    </alternativeName>
</protein>
<dbReference type="InterPro" id="IPR023011">
    <property type="entry name" value="ATP_synth_F0_asu_AS"/>
</dbReference>
<evidence type="ECO:0000256" key="5">
    <source>
        <dbReference type="ARBA" id="ARBA00022692"/>
    </source>
</evidence>
<evidence type="ECO:0000313" key="14">
    <source>
        <dbReference type="Proteomes" id="UP001179121"/>
    </source>
</evidence>
<evidence type="ECO:0000256" key="7">
    <source>
        <dbReference type="ARBA" id="ARBA00022989"/>
    </source>
</evidence>
<keyword evidence="14" id="KW-1185">Reference proteome</keyword>
<evidence type="ECO:0000256" key="2">
    <source>
        <dbReference type="ARBA" id="ARBA00006810"/>
    </source>
</evidence>
<evidence type="ECO:0000313" key="13">
    <source>
        <dbReference type="EMBL" id="CAI4033447.1"/>
    </source>
</evidence>
<keyword evidence="5 11" id="KW-0812">Transmembrane</keyword>
<dbReference type="AlphaFoldDB" id="A0AA86N2E5"/>
<evidence type="ECO:0000256" key="3">
    <source>
        <dbReference type="ARBA" id="ARBA00022448"/>
    </source>
</evidence>
<feature type="transmembrane region" description="Helical" evidence="11">
    <location>
        <begin position="86"/>
        <end position="104"/>
    </location>
</feature>
<evidence type="ECO:0000256" key="9">
    <source>
        <dbReference type="ARBA" id="ARBA00023136"/>
    </source>
</evidence>
<dbReference type="GO" id="GO:0046933">
    <property type="term" value="F:proton-transporting ATP synthase activity, rotational mechanism"/>
    <property type="evidence" value="ECO:0007669"/>
    <property type="project" value="UniProtKB-UniRule"/>
</dbReference>
<dbReference type="PANTHER" id="PTHR11410:SF0">
    <property type="entry name" value="ATP SYNTHASE SUBUNIT A"/>
    <property type="match status" value="1"/>
</dbReference>
<evidence type="ECO:0000256" key="11">
    <source>
        <dbReference type="HAMAP-Rule" id="MF_01393"/>
    </source>
</evidence>
<keyword evidence="8 11" id="KW-0406">Ion transport</keyword>
<evidence type="ECO:0000256" key="10">
    <source>
        <dbReference type="ARBA" id="ARBA00023310"/>
    </source>
</evidence>
<dbReference type="Proteomes" id="UP001179121">
    <property type="component" value="Chromosome"/>
</dbReference>
<keyword evidence="4 11" id="KW-0138">CF(0)</keyword>
<dbReference type="InterPro" id="IPR000568">
    <property type="entry name" value="ATP_synth_F0_asu"/>
</dbReference>
<sequence length="252" mass="27225">MLLEESPLHPFELHEIIPISLFGFDISINKAVIWMWIVVALVSILLIVAARSRSLVPSKLQSLAEVLVDFIRGIILDTIGPQGMKFFPFVATLFLFILFSNLLGLIPGSYTVTSQLIVTAVFALVVYGLSIVLGFVLHGGKFLGILVPPGTPGWLLPLMIPIELVSQLARPVSLAVRLFANMTAGHTILAVLFGLAISGGLLIGWLPFAFTIAMNALEVGIAFIQAYIFTVLTCVYLGDAVTLHGHGDEHAH</sequence>
<dbReference type="PRINTS" id="PR00123">
    <property type="entry name" value="ATPASEA"/>
</dbReference>
<dbReference type="Gene3D" id="1.20.120.220">
    <property type="entry name" value="ATP synthase, F0 complex, subunit A"/>
    <property type="match status" value="1"/>
</dbReference>
<evidence type="ECO:0000256" key="6">
    <source>
        <dbReference type="ARBA" id="ARBA00022781"/>
    </source>
</evidence>
<evidence type="ECO:0000256" key="1">
    <source>
        <dbReference type="ARBA" id="ARBA00004141"/>
    </source>
</evidence>
<feature type="transmembrane region" description="Helical" evidence="11">
    <location>
        <begin position="219"/>
        <end position="238"/>
    </location>
</feature>
<comment type="similarity">
    <text evidence="2 11 12">Belongs to the ATPase A chain family.</text>
</comment>
<dbReference type="PROSITE" id="PS00449">
    <property type="entry name" value="ATPASE_A"/>
    <property type="match status" value="1"/>
</dbReference>
<comment type="function">
    <text evidence="11 12">Key component of the proton channel; it plays a direct role in the translocation of protons across the membrane.</text>
</comment>
<dbReference type="InterPro" id="IPR035908">
    <property type="entry name" value="F0_ATP_A_sf"/>
</dbReference>
<keyword evidence="11" id="KW-1003">Cell membrane</keyword>
<proteinExistence type="inferred from homology"/>
<feature type="transmembrane region" description="Helical" evidence="11">
    <location>
        <begin position="116"/>
        <end position="138"/>
    </location>
</feature>
<dbReference type="EMBL" id="OX365700">
    <property type="protein sequence ID" value="CAI4033447.1"/>
    <property type="molecule type" value="Genomic_DNA"/>
</dbReference>
<gene>
    <name evidence="11" type="primary">atpB</name>
    <name evidence="13" type="ORF">DNFV4_03883</name>
</gene>
<dbReference type="NCBIfam" id="TIGR01131">
    <property type="entry name" value="ATP_synt_6_or_A"/>
    <property type="match status" value="1"/>
</dbReference>
<dbReference type="GO" id="GO:0045259">
    <property type="term" value="C:proton-transporting ATP synthase complex"/>
    <property type="evidence" value="ECO:0007669"/>
    <property type="project" value="UniProtKB-KW"/>
</dbReference>
<accession>A0AA86N2E5</accession>
<feature type="transmembrane region" description="Helical" evidence="11">
    <location>
        <begin position="187"/>
        <end position="213"/>
    </location>
</feature>
<dbReference type="CDD" id="cd00310">
    <property type="entry name" value="ATP-synt_Fo_a_6"/>
    <property type="match status" value="1"/>
</dbReference>
<dbReference type="KEGG" id="nti:DNFV4_03883"/>
<dbReference type="GO" id="GO:0005886">
    <property type="term" value="C:plasma membrane"/>
    <property type="evidence" value="ECO:0007669"/>
    <property type="project" value="UniProtKB-SubCell"/>
</dbReference>
<keyword evidence="10 11" id="KW-0066">ATP synthesis</keyword>
<dbReference type="Pfam" id="PF00119">
    <property type="entry name" value="ATP-synt_A"/>
    <property type="match status" value="1"/>
</dbReference>
<reference evidence="13" key="1">
    <citation type="submission" date="2022-10" db="EMBL/GenBank/DDBJ databases">
        <authorList>
            <person name="Koch H."/>
        </authorList>
    </citation>
    <scope>NUCLEOTIDE SEQUENCE</scope>
    <source>
        <strain evidence="13">DNF</strain>
    </source>
</reference>
<feature type="transmembrane region" description="Helical" evidence="11">
    <location>
        <begin position="31"/>
        <end position="50"/>
    </location>
</feature>
<evidence type="ECO:0000256" key="4">
    <source>
        <dbReference type="ARBA" id="ARBA00022547"/>
    </source>
</evidence>
<evidence type="ECO:0000256" key="12">
    <source>
        <dbReference type="RuleBase" id="RU000483"/>
    </source>
</evidence>